<comment type="caution">
    <text evidence="10">The sequence shown here is derived from an EMBL/GenBank/DDBJ whole genome shotgun (WGS) entry which is preliminary data.</text>
</comment>
<evidence type="ECO:0000259" key="9">
    <source>
        <dbReference type="PROSITE" id="PS50975"/>
    </source>
</evidence>
<dbReference type="GO" id="GO:0009252">
    <property type="term" value="P:peptidoglycan biosynthetic process"/>
    <property type="evidence" value="ECO:0007669"/>
    <property type="project" value="UniProtKB-KW"/>
</dbReference>
<keyword evidence="7" id="KW-0961">Cell wall biogenesis/degradation</keyword>
<proteinExistence type="inferred from homology"/>
<dbReference type="PANTHER" id="PTHR23132:SF0">
    <property type="entry name" value="D-ALANINE-D-ALANINE LIGASE FAMILY"/>
    <property type="match status" value="1"/>
</dbReference>
<evidence type="ECO:0000256" key="1">
    <source>
        <dbReference type="ARBA" id="ARBA00010871"/>
    </source>
</evidence>
<evidence type="ECO:0000256" key="3">
    <source>
        <dbReference type="ARBA" id="ARBA00022741"/>
    </source>
</evidence>
<evidence type="ECO:0000256" key="2">
    <source>
        <dbReference type="ARBA" id="ARBA00022598"/>
    </source>
</evidence>
<dbReference type="PROSITE" id="PS00843">
    <property type="entry name" value="DALA_DALA_LIGASE_1"/>
    <property type="match status" value="1"/>
</dbReference>
<dbReference type="InterPro" id="IPR016185">
    <property type="entry name" value="PreATP-grasp_dom_sf"/>
</dbReference>
<evidence type="ECO:0000256" key="5">
    <source>
        <dbReference type="ARBA" id="ARBA00022960"/>
    </source>
</evidence>
<dbReference type="Gene3D" id="3.30.470.20">
    <property type="entry name" value="ATP-grasp fold, B domain"/>
    <property type="match status" value="3"/>
</dbReference>
<keyword evidence="4 8" id="KW-0067">ATP-binding</keyword>
<evidence type="ECO:0000256" key="8">
    <source>
        <dbReference type="PROSITE-ProRule" id="PRU00409"/>
    </source>
</evidence>
<dbReference type="GO" id="GO:0005524">
    <property type="term" value="F:ATP binding"/>
    <property type="evidence" value="ECO:0007669"/>
    <property type="project" value="UniProtKB-UniRule"/>
</dbReference>
<evidence type="ECO:0000313" key="11">
    <source>
        <dbReference type="Proteomes" id="UP000177195"/>
    </source>
</evidence>
<dbReference type="InterPro" id="IPR011095">
    <property type="entry name" value="Dala_Dala_lig_C"/>
</dbReference>
<keyword evidence="2" id="KW-0436">Ligase</keyword>
<evidence type="ECO:0000256" key="6">
    <source>
        <dbReference type="ARBA" id="ARBA00022984"/>
    </source>
</evidence>
<name>A0A1F6XPR2_9BACT</name>
<dbReference type="PANTHER" id="PTHR23132">
    <property type="entry name" value="D-ALANINE--D-ALANINE LIGASE"/>
    <property type="match status" value="1"/>
</dbReference>
<dbReference type="PROSITE" id="PS50975">
    <property type="entry name" value="ATP_GRASP"/>
    <property type="match status" value="2"/>
</dbReference>
<dbReference type="GO" id="GO:0046872">
    <property type="term" value="F:metal ion binding"/>
    <property type="evidence" value="ECO:0007669"/>
    <property type="project" value="InterPro"/>
</dbReference>
<evidence type="ECO:0000256" key="7">
    <source>
        <dbReference type="ARBA" id="ARBA00023316"/>
    </source>
</evidence>
<keyword evidence="5" id="KW-0133">Cell shape</keyword>
<comment type="similarity">
    <text evidence="1">Belongs to the D-alanine--D-alanine ligase family.</text>
</comment>
<dbReference type="AlphaFoldDB" id="A0A1F6XPR2"/>
<dbReference type="SUPFAM" id="SSF52440">
    <property type="entry name" value="PreATP-grasp domain"/>
    <property type="match status" value="2"/>
</dbReference>
<dbReference type="Gene3D" id="3.30.1490.20">
    <property type="entry name" value="ATP-grasp fold, A domain"/>
    <property type="match status" value="2"/>
</dbReference>
<dbReference type="PROSITE" id="PS00844">
    <property type="entry name" value="DALA_DALA_LIGASE_2"/>
    <property type="match status" value="1"/>
</dbReference>
<feature type="domain" description="ATP-grasp" evidence="9">
    <location>
        <begin position="710"/>
        <end position="782"/>
    </location>
</feature>
<dbReference type="Proteomes" id="UP000177195">
    <property type="component" value="Unassembled WGS sequence"/>
</dbReference>
<dbReference type="EMBL" id="MFVN01000044">
    <property type="protein sequence ID" value="OGI96136.1"/>
    <property type="molecule type" value="Genomic_DNA"/>
</dbReference>
<protein>
    <recommendedName>
        <fullName evidence="9">ATP-grasp domain-containing protein</fullName>
    </recommendedName>
</protein>
<keyword evidence="3 8" id="KW-0547">Nucleotide-binding</keyword>
<dbReference type="InterPro" id="IPR011761">
    <property type="entry name" value="ATP-grasp"/>
</dbReference>
<dbReference type="InterPro" id="IPR011127">
    <property type="entry name" value="Dala_Dala_lig_N"/>
</dbReference>
<dbReference type="Pfam" id="PF07478">
    <property type="entry name" value="Dala_Dala_lig_C"/>
    <property type="match status" value="2"/>
</dbReference>
<organism evidence="10 11">
    <name type="scientific">Candidatus Nomurabacteria bacterium RIFCSPLOWO2_02_FULL_42_17</name>
    <dbReference type="NCBI Taxonomy" id="1801789"/>
    <lineage>
        <taxon>Bacteria</taxon>
        <taxon>Candidatus Nomuraibacteriota</taxon>
    </lineage>
</organism>
<gene>
    <name evidence="10" type="ORF">A3I25_00645</name>
</gene>
<dbReference type="InterPro" id="IPR013815">
    <property type="entry name" value="ATP_grasp_subdomain_1"/>
</dbReference>
<dbReference type="SUPFAM" id="SSF56059">
    <property type="entry name" value="Glutathione synthetase ATP-binding domain-like"/>
    <property type="match status" value="2"/>
</dbReference>
<evidence type="ECO:0000256" key="4">
    <source>
        <dbReference type="ARBA" id="ARBA00022840"/>
    </source>
</evidence>
<sequence length="791" mass="90376">MRARAKKFKIALLCGGPSLERGISLNSARSVLDHLGGEDIEITPFYFDQKKRVYKISKAQLYSNTPSDFDFKLHSSAIFLSKLNFLKELRKCDIAFPVMHGLFGEEGKIQEILEKNNIPFVASSSRACRLAFNKFYANKFLQKKGFYILPSILLKKGDNSNKKQITDFFHKHNISRAIMKPAHGGSSIGVFSVNTVQKAYAQTNFIFNRGIDRQVVVEPFAKGREFTVIVFQNMKNEPVALIPTEIETSYKNDQIFDFRKKYLPTHGTFYHQPPRFSNVQIRAIQNQAEKIFNHLKMSDFARLDGWLLDDRNIWFSDINPLSGLEQNSLYFQQGARIGFSHQDLLRYVTRNACRRHGLIFPKNNFFNKKKKPVHILLGGGNSERQVSLMSGTNVWLKLRKSKIYQPKPYLLDFRNNVWELPYALILNHTVEEILLMTKSAKKIIKKLKLLEKRIHTRLGVSKKDFYEPFFLPRRYSLQRFIKKSPFIFLGLHGSPGEDGTIQAMLEKANVKYNGSPPDVSKLCMNKFATGQVVRRLNILGVQTAFQKVLHVSKIKNTKETWQKLVHDLGTSSLIVKPLSDGCSSGIMRLFDYKDLAKYIFFVKKEIDCIPAGSFQNQKEIVEMPSKKIHELLFENFIKTDVVEIRGTKLRHIHKTGWLEITCGVIGNMKNKKLHVLNPSITISEGEVLSVEEKFQGGTGVNITPPPENIVSKKILQKTKGLIGRVAKGLNISGYARIDAFMNIKTSEISIIEVNTLPGLTPSTVLYQQALAEPKPIYPRQFLEMIIANKNY</sequence>
<reference evidence="10 11" key="1">
    <citation type="journal article" date="2016" name="Nat. Commun.">
        <title>Thousands of microbial genomes shed light on interconnected biogeochemical processes in an aquifer system.</title>
        <authorList>
            <person name="Anantharaman K."/>
            <person name="Brown C.T."/>
            <person name="Hug L.A."/>
            <person name="Sharon I."/>
            <person name="Castelle C.J."/>
            <person name="Probst A.J."/>
            <person name="Thomas B.C."/>
            <person name="Singh A."/>
            <person name="Wilkins M.J."/>
            <person name="Karaoz U."/>
            <person name="Brodie E.L."/>
            <person name="Williams K.H."/>
            <person name="Hubbard S.S."/>
            <person name="Banfield J.F."/>
        </authorList>
    </citation>
    <scope>NUCLEOTIDE SEQUENCE [LARGE SCALE GENOMIC DNA]</scope>
</reference>
<dbReference type="InterPro" id="IPR000291">
    <property type="entry name" value="D-Ala_lig_Van_CS"/>
</dbReference>
<dbReference type="GO" id="GO:0008716">
    <property type="term" value="F:D-alanine-D-alanine ligase activity"/>
    <property type="evidence" value="ECO:0007669"/>
    <property type="project" value="InterPro"/>
</dbReference>
<evidence type="ECO:0000313" key="10">
    <source>
        <dbReference type="EMBL" id="OGI96136.1"/>
    </source>
</evidence>
<keyword evidence="6" id="KW-0573">Peptidoglycan synthesis</keyword>
<dbReference type="GO" id="GO:0008360">
    <property type="term" value="P:regulation of cell shape"/>
    <property type="evidence" value="ECO:0007669"/>
    <property type="project" value="UniProtKB-KW"/>
</dbReference>
<feature type="domain" description="ATP-grasp" evidence="9">
    <location>
        <begin position="138"/>
        <end position="350"/>
    </location>
</feature>
<accession>A0A1F6XPR2</accession>
<dbReference type="GO" id="GO:0071555">
    <property type="term" value="P:cell wall organization"/>
    <property type="evidence" value="ECO:0007669"/>
    <property type="project" value="UniProtKB-KW"/>
</dbReference>
<dbReference type="Pfam" id="PF01820">
    <property type="entry name" value="Dala_Dala_lig_N"/>
    <property type="match status" value="2"/>
</dbReference>
<dbReference type="Gene3D" id="3.40.50.20">
    <property type="match status" value="2"/>
</dbReference>